<proteinExistence type="predicted"/>
<accession>A0AA38C3N5</accession>
<protein>
    <recommendedName>
        <fullName evidence="2">Retrotransposon gag domain-containing protein</fullName>
    </recommendedName>
</protein>
<evidence type="ECO:0000313" key="3">
    <source>
        <dbReference type="EMBL" id="KAH9292727.1"/>
    </source>
</evidence>
<reference evidence="3 4" key="1">
    <citation type="journal article" date="2021" name="Nat. Plants">
        <title>The Taxus genome provides insights into paclitaxel biosynthesis.</title>
        <authorList>
            <person name="Xiong X."/>
            <person name="Gou J."/>
            <person name="Liao Q."/>
            <person name="Li Y."/>
            <person name="Zhou Q."/>
            <person name="Bi G."/>
            <person name="Li C."/>
            <person name="Du R."/>
            <person name="Wang X."/>
            <person name="Sun T."/>
            <person name="Guo L."/>
            <person name="Liang H."/>
            <person name="Lu P."/>
            <person name="Wu Y."/>
            <person name="Zhang Z."/>
            <person name="Ro D.K."/>
            <person name="Shang Y."/>
            <person name="Huang S."/>
            <person name="Yan J."/>
        </authorList>
    </citation>
    <scope>NUCLEOTIDE SEQUENCE [LARGE SCALE GENOMIC DNA]</scope>
    <source>
        <strain evidence="3">Ta-2019</strain>
    </source>
</reference>
<feature type="region of interest" description="Disordered" evidence="1">
    <location>
        <begin position="1"/>
        <end position="48"/>
    </location>
</feature>
<feature type="domain" description="Retrotransposon gag" evidence="2">
    <location>
        <begin position="190"/>
        <end position="253"/>
    </location>
</feature>
<feature type="region of interest" description="Disordered" evidence="1">
    <location>
        <begin position="62"/>
        <end position="144"/>
    </location>
</feature>
<feature type="non-terminal residue" evidence="3">
    <location>
        <position position="254"/>
    </location>
</feature>
<sequence length="254" mass="28603">MKKTQGNETNSHSGLSRELRRSRRNIHRGSESPPPPPPPIDQGLAAILPQILQTLQDVNAALRRGSVGGHSGTQDRDTSIEGHAPPPQGEEDGGENFHGESARVESPLRGHGDHISGQRERSRSPRPGDKQAERPRGRQTTAADHIREILKLRPSHYSGDTGGFQAEAWLVSLNGCFKICPCSSNTKARVAIHLLKDRARVWWRTEEQKLHIDSETVTWELFEERFKSRHLPRRFIQQRIDEFHDLRQASLTVA</sequence>
<comment type="caution">
    <text evidence="3">The sequence shown here is derived from an EMBL/GenBank/DDBJ whole genome shotgun (WGS) entry which is preliminary data.</text>
</comment>
<gene>
    <name evidence="3" type="ORF">KI387_042084</name>
</gene>
<keyword evidence="4" id="KW-1185">Reference proteome</keyword>
<dbReference type="AlphaFoldDB" id="A0AA38C3N5"/>
<feature type="compositionally biased region" description="Polar residues" evidence="1">
    <location>
        <begin position="1"/>
        <end position="10"/>
    </location>
</feature>
<evidence type="ECO:0000259" key="2">
    <source>
        <dbReference type="Pfam" id="PF03732"/>
    </source>
</evidence>
<dbReference type="Pfam" id="PF03732">
    <property type="entry name" value="Retrotrans_gag"/>
    <property type="match status" value="1"/>
</dbReference>
<organism evidence="3 4">
    <name type="scientific">Taxus chinensis</name>
    <name type="common">Chinese yew</name>
    <name type="synonym">Taxus wallichiana var. chinensis</name>
    <dbReference type="NCBI Taxonomy" id="29808"/>
    <lineage>
        <taxon>Eukaryota</taxon>
        <taxon>Viridiplantae</taxon>
        <taxon>Streptophyta</taxon>
        <taxon>Embryophyta</taxon>
        <taxon>Tracheophyta</taxon>
        <taxon>Spermatophyta</taxon>
        <taxon>Pinopsida</taxon>
        <taxon>Pinidae</taxon>
        <taxon>Conifers II</taxon>
        <taxon>Cupressales</taxon>
        <taxon>Taxaceae</taxon>
        <taxon>Taxus</taxon>
    </lineage>
</organism>
<dbReference type="Proteomes" id="UP000824469">
    <property type="component" value="Unassembled WGS sequence"/>
</dbReference>
<name>A0AA38C3N5_TAXCH</name>
<evidence type="ECO:0000313" key="4">
    <source>
        <dbReference type="Proteomes" id="UP000824469"/>
    </source>
</evidence>
<feature type="compositionally biased region" description="Basic and acidic residues" evidence="1">
    <location>
        <begin position="95"/>
        <end position="136"/>
    </location>
</feature>
<evidence type="ECO:0000256" key="1">
    <source>
        <dbReference type="SAM" id="MobiDB-lite"/>
    </source>
</evidence>
<dbReference type="InterPro" id="IPR005162">
    <property type="entry name" value="Retrotrans_gag_dom"/>
</dbReference>
<dbReference type="EMBL" id="JAHRHJ020002453">
    <property type="protein sequence ID" value="KAH9292727.1"/>
    <property type="molecule type" value="Genomic_DNA"/>
</dbReference>